<dbReference type="OrthoDB" id="417697at2759"/>
<dbReference type="Proteomes" id="UP000030651">
    <property type="component" value="Unassembled WGS sequence"/>
</dbReference>
<dbReference type="CDD" id="cd02440">
    <property type="entry name" value="AdoMet_MTases"/>
    <property type="match status" value="1"/>
</dbReference>
<dbReference type="eggNOG" id="ENOG502SNAB">
    <property type="taxonomic scope" value="Eukaryota"/>
</dbReference>
<organism evidence="1 2">
    <name type="scientific">Pestalotiopsis fici (strain W106-1 / CGMCC3.15140)</name>
    <dbReference type="NCBI Taxonomy" id="1229662"/>
    <lineage>
        <taxon>Eukaryota</taxon>
        <taxon>Fungi</taxon>
        <taxon>Dikarya</taxon>
        <taxon>Ascomycota</taxon>
        <taxon>Pezizomycotina</taxon>
        <taxon>Sordariomycetes</taxon>
        <taxon>Xylariomycetidae</taxon>
        <taxon>Amphisphaeriales</taxon>
        <taxon>Sporocadaceae</taxon>
        <taxon>Pestalotiopsis</taxon>
    </lineage>
</organism>
<evidence type="ECO:0000313" key="2">
    <source>
        <dbReference type="Proteomes" id="UP000030651"/>
    </source>
</evidence>
<gene>
    <name evidence="1" type="ORF">PFICI_14538</name>
</gene>
<sequence>MPPNPEDYSTIDHWIAPARNFRTSARLRLQHYLFQGTIGPLLEKGVESQISNSQKLRVADLACGNGVWLTELHSHLERAGITAQLEGFDVNPVLFPNPTILPKSVSFKKLDILASPLPEDLIGVFDIVHIRAFVSIIKNSEVGPVLSNALSLLKPGGFLQWEECRADRMLVQAPSEGISTEACDTIVKTIRTLGEAVGHKNDWVDVLGRHLEEHGFEDVREHSTISRKQDLMGFTEDYLMMWAELAIYFPPQAKEPQAPLTRETWTDLFEKAVRETEQGVVVHQGKLVVAVGRKPL</sequence>
<name>W3WK99_PESFW</name>
<dbReference type="SUPFAM" id="SSF53335">
    <property type="entry name" value="S-adenosyl-L-methionine-dependent methyltransferases"/>
    <property type="match status" value="1"/>
</dbReference>
<dbReference type="HOGENOM" id="CLU_010595_9_5_1"/>
<dbReference type="RefSeq" id="XP_007841310.1">
    <property type="nucleotide sequence ID" value="XM_007843119.1"/>
</dbReference>
<dbReference type="Gene3D" id="3.40.50.150">
    <property type="entry name" value="Vaccinia Virus protein VP39"/>
    <property type="match status" value="1"/>
</dbReference>
<proteinExistence type="predicted"/>
<dbReference type="OMA" id="WIAPARN"/>
<dbReference type="KEGG" id="pfy:PFICI_14538"/>
<dbReference type="EMBL" id="KI912121">
    <property type="protein sequence ID" value="ETS73592.1"/>
    <property type="molecule type" value="Genomic_DNA"/>
</dbReference>
<dbReference type="GeneID" id="19279551"/>
<keyword evidence="2" id="KW-1185">Reference proteome</keyword>
<dbReference type="InParanoid" id="W3WK99"/>
<protein>
    <submittedName>
        <fullName evidence="1">Uncharacterized protein</fullName>
    </submittedName>
</protein>
<dbReference type="InterPro" id="IPR029063">
    <property type="entry name" value="SAM-dependent_MTases_sf"/>
</dbReference>
<accession>W3WK99</accession>
<dbReference type="AlphaFoldDB" id="W3WK99"/>
<evidence type="ECO:0000313" key="1">
    <source>
        <dbReference type="EMBL" id="ETS73592.1"/>
    </source>
</evidence>
<reference evidence="2" key="1">
    <citation type="journal article" date="2015" name="BMC Genomics">
        <title>Genomic and transcriptomic analysis of the endophytic fungus Pestalotiopsis fici reveals its lifestyle and high potential for synthesis of natural products.</title>
        <authorList>
            <person name="Wang X."/>
            <person name="Zhang X."/>
            <person name="Liu L."/>
            <person name="Xiang M."/>
            <person name="Wang W."/>
            <person name="Sun X."/>
            <person name="Che Y."/>
            <person name="Guo L."/>
            <person name="Liu G."/>
            <person name="Guo L."/>
            <person name="Wang C."/>
            <person name="Yin W.B."/>
            <person name="Stadler M."/>
            <person name="Zhang X."/>
            <person name="Liu X."/>
        </authorList>
    </citation>
    <scope>NUCLEOTIDE SEQUENCE [LARGE SCALE GENOMIC DNA]</scope>
    <source>
        <strain evidence="2">W106-1 / CGMCC3.15140</strain>
    </source>
</reference>